<proteinExistence type="predicted"/>
<sequence length="141" mass="14391">MRAHIKSATCRSVGAILRVLQPGLTSLALSDKGDKINTQGGSIKDTQGGSFKDTQGGSIKDTQGGSIKDTQGGSINDTEFCGGSIKDTQGGSIKDTQGGSIKDTQGGRDRDKGGLEEENATVACRVLALGLPSSHATNAIL</sequence>
<feature type="compositionally biased region" description="Polar residues" evidence="1">
    <location>
        <begin position="36"/>
        <end position="77"/>
    </location>
</feature>
<evidence type="ECO:0000313" key="2">
    <source>
        <dbReference type="EMBL" id="GFN97250.1"/>
    </source>
</evidence>
<name>A0AAV3ZDB8_9GAST</name>
<keyword evidence="3" id="KW-1185">Reference proteome</keyword>
<comment type="caution">
    <text evidence="2">The sequence shown here is derived from an EMBL/GenBank/DDBJ whole genome shotgun (WGS) entry which is preliminary data.</text>
</comment>
<dbReference type="EMBL" id="BLXT01002742">
    <property type="protein sequence ID" value="GFN97250.1"/>
    <property type="molecule type" value="Genomic_DNA"/>
</dbReference>
<evidence type="ECO:0000256" key="1">
    <source>
        <dbReference type="SAM" id="MobiDB-lite"/>
    </source>
</evidence>
<accession>A0AAV3ZDB8</accession>
<protein>
    <submittedName>
        <fullName evidence="2">Metallopeptidase, catalytic domain protein</fullName>
    </submittedName>
</protein>
<gene>
    <name evidence="2" type="ORF">PoB_002375600</name>
</gene>
<dbReference type="AlphaFoldDB" id="A0AAV3ZDB8"/>
<evidence type="ECO:0000313" key="3">
    <source>
        <dbReference type="Proteomes" id="UP000735302"/>
    </source>
</evidence>
<feature type="compositionally biased region" description="Basic and acidic residues" evidence="1">
    <location>
        <begin position="105"/>
        <end position="115"/>
    </location>
</feature>
<feature type="compositionally biased region" description="Polar residues" evidence="1">
    <location>
        <begin position="86"/>
        <end position="103"/>
    </location>
</feature>
<organism evidence="2 3">
    <name type="scientific">Plakobranchus ocellatus</name>
    <dbReference type="NCBI Taxonomy" id="259542"/>
    <lineage>
        <taxon>Eukaryota</taxon>
        <taxon>Metazoa</taxon>
        <taxon>Spiralia</taxon>
        <taxon>Lophotrochozoa</taxon>
        <taxon>Mollusca</taxon>
        <taxon>Gastropoda</taxon>
        <taxon>Heterobranchia</taxon>
        <taxon>Euthyneura</taxon>
        <taxon>Panpulmonata</taxon>
        <taxon>Sacoglossa</taxon>
        <taxon>Placobranchoidea</taxon>
        <taxon>Plakobranchidae</taxon>
        <taxon>Plakobranchus</taxon>
    </lineage>
</organism>
<feature type="region of interest" description="Disordered" evidence="1">
    <location>
        <begin position="30"/>
        <end position="115"/>
    </location>
</feature>
<reference evidence="2 3" key="1">
    <citation type="journal article" date="2021" name="Elife">
        <title>Chloroplast acquisition without the gene transfer in kleptoplastic sea slugs, Plakobranchus ocellatus.</title>
        <authorList>
            <person name="Maeda T."/>
            <person name="Takahashi S."/>
            <person name="Yoshida T."/>
            <person name="Shimamura S."/>
            <person name="Takaki Y."/>
            <person name="Nagai Y."/>
            <person name="Toyoda A."/>
            <person name="Suzuki Y."/>
            <person name="Arimoto A."/>
            <person name="Ishii H."/>
            <person name="Satoh N."/>
            <person name="Nishiyama T."/>
            <person name="Hasebe M."/>
            <person name="Maruyama T."/>
            <person name="Minagawa J."/>
            <person name="Obokata J."/>
            <person name="Shigenobu S."/>
        </authorList>
    </citation>
    <scope>NUCLEOTIDE SEQUENCE [LARGE SCALE GENOMIC DNA]</scope>
</reference>
<dbReference type="Proteomes" id="UP000735302">
    <property type="component" value="Unassembled WGS sequence"/>
</dbReference>